<proteinExistence type="inferred from homology"/>
<name>A0A9Q8QHL2_9HYPO</name>
<gene>
    <name evidence="12" type="primary">PRM1</name>
    <name evidence="12" type="ORF">JDV02_005915</name>
</gene>
<keyword evidence="7 10" id="KW-1133">Transmembrane helix</keyword>
<evidence type="ECO:0000256" key="8">
    <source>
        <dbReference type="ARBA" id="ARBA00023136"/>
    </source>
</evidence>
<keyword evidence="6 10" id="KW-0184">Conjugation</keyword>
<keyword evidence="9" id="KW-0325">Glycoprotein</keyword>
<keyword evidence="5 10" id="KW-0812">Transmembrane</keyword>
<keyword evidence="8 10" id="KW-0472">Membrane</keyword>
<evidence type="ECO:0000256" key="2">
    <source>
        <dbReference type="ARBA" id="ARBA00004651"/>
    </source>
</evidence>
<comment type="subcellular location">
    <subcellularLocation>
        <location evidence="2 10">Cell membrane</location>
        <topology evidence="2 10">Multi-pass membrane protein</topology>
    </subcellularLocation>
</comment>
<dbReference type="GO" id="GO:0043332">
    <property type="term" value="C:mating projection tip"/>
    <property type="evidence" value="ECO:0007669"/>
    <property type="project" value="UniProtKB-UniRule"/>
</dbReference>
<evidence type="ECO:0000256" key="5">
    <source>
        <dbReference type="ARBA" id="ARBA00022692"/>
    </source>
</evidence>
<dbReference type="PANTHER" id="PTHR31030">
    <property type="entry name" value="PLASMA MEMBRANE FUSION PROTEIN PRM1"/>
    <property type="match status" value="1"/>
</dbReference>
<dbReference type="RefSeq" id="XP_047843236.1">
    <property type="nucleotide sequence ID" value="XM_047987252.1"/>
</dbReference>
<evidence type="ECO:0000256" key="1">
    <source>
        <dbReference type="ARBA" id="ARBA00002512"/>
    </source>
</evidence>
<sequence>MNRPNMFSSSRKRNAATAPSYPDVPASLHSQSDSFETSQMPKTLQARATTSSSITPYLNLPSRLSQIWINRWTILLLLVLVRVVILIAQLNDNVGDAKTKALSACTKVEDIGSAMASMPHYLSVGVNDLAAGGIEKAVHGMVKGLDLVLEGVEAIIIFYINFLTATYVCLITALVHGTLGVVASVTEDATKAFNKVIDGATTEIKDIAGDLTKAINKITDGIENSIIGHFTPDIPKIDFSKPLNDLKAFNLSSDDFVKDVRKLDKDLPNFEQVQNLTKQAISIPFNMARDGINKSFSAYKFDRDVFPLAQKQKLTFCSDNDKLNSFFTRLFELIQKAKIAFVVLLSILAVAAIVPMAWFEIRRWRRQQKNAKIIAQNQYDQMDVVYIASRPVTATCGIKLASRFSGRRQILTRWCVAYATSVPAIFVLSLALAGFFSCFCQFILLKVVEKEVPALAGEVGEFAGQVVKTLENVSDQWAADANGVVKGLNDDINKEVLVYVVNATDAVNNTINVFLDTMEEGLETVFNGTILLDPIKAVLHCVIGIKLESVQKGLTWVHDHAQVNFPMFDNDTFSMGANKSISGDSDLNTFLASPSSVTTDEVSGAVQHVTRWLYDNLVQEALISTGILLIYVIVVLMGVTRTLAGMAMPDKPHANGGMRYTGEDRLPLSPRTTDPVNESAWEARDEKTLMSGGQGARSNDARHDTDWPGGSPDARNKF</sequence>
<dbReference type="GO" id="GO:0032220">
    <property type="term" value="P:plasma membrane fusion involved in cytogamy"/>
    <property type="evidence" value="ECO:0007669"/>
    <property type="project" value="TreeGrafter"/>
</dbReference>
<feature type="transmembrane region" description="Helical" evidence="10">
    <location>
        <begin position="72"/>
        <end position="90"/>
    </location>
</feature>
<comment type="similarity">
    <text evidence="3 10">Belongs to the PRM1 family.</text>
</comment>
<dbReference type="Proteomes" id="UP000829364">
    <property type="component" value="Chromosome 5"/>
</dbReference>
<organism evidence="12 13">
    <name type="scientific">Purpureocillium takamizusanense</name>
    <dbReference type="NCBI Taxonomy" id="2060973"/>
    <lineage>
        <taxon>Eukaryota</taxon>
        <taxon>Fungi</taxon>
        <taxon>Dikarya</taxon>
        <taxon>Ascomycota</taxon>
        <taxon>Pezizomycotina</taxon>
        <taxon>Sordariomycetes</taxon>
        <taxon>Hypocreomycetidae</taxon>
        <taxon>Hypocreales</taxon>
        <taxon>Ophiocordycipitaceae</taxon>
        <taxon>Purpureocillium</taxon>
    </lineage>
</organism>
<dbReference type="GO" id="GO:0005886">
    <property type="term" value="C:plasma membrane"/>
    <property type="evidence" value="ECO:0007669"/>
    <property type="project" value="UniProtKB-SubCell"/>
</dbReference>
<evidence type="ECO:0000256" key="11">
    <source>
        <dbReference type="SAM" id="MobiDB-lite"/>
    </source>
</evidence>
<evidence type="ECO:0000256" key="4">
    <source>
        <dbReference type="ARBA" id="ARBA00022475"/>
    </source>
</evidence>
<feature type="compositionally biased region" description="Polar residues" evidence="11">
    <location>
        <begin position="28"/>
        <end position="42"/>
    </location>
</feature>
<dbReference type="PANTHER" id="PTHR31030:SF1">
    <property type="entry name" value="PLASMA MEMBRANE FUSION PROTEIN PRM1"/>
    <property type="match status" value="1"/>
</dbReference>
<evidence type="ECO:0000256" key="9">
    <source>
        <dbReference type="ARBA" id="ARBA00023180"/>
    </source>
</evidence>
<feature type="transmembrane region" description="Helical" evidence="10">
    <location>
        <begin position="621"/>
        <end position="639"/>
    </location>
</feature>
<reference evidence="12" key="1">
    <citation type="submission" date="2021-11" db="EMBL/GenBank/DDBJ databases">
        <title>Purpureocillium_takamizusanense_genome.</title>
        <authorList>
            <person name="Nguyen N.-H."/>
        </authorList>
    </citation>
    <scope>NUCLEOTIDE SEQUENCE</scope>
    <source>
        <strain evidence="12">PT3</strain>
    </source>
</reference>
<keyword evidence="4 10" id="KW-1003">Cell membrane</keyword>
<feature type="region of interest" description="Disordered" evidence="11">
    <location>
        <begin position="652"/>
        <end position="718"/>
    </location>
</feature>
<feature type="region of interest" description="Disordered" evidence="11">
    <location>
        <begin position="1"/>
        <end position="42"/>
    </location>
</feature>
<evidence type="ECO:0000256" key="6">
    <source>
        <dbReference type="ARBA" id="ARBA00022971"/>
    </source>
</evidence>
<protein>
    <recommendedName>
        <fullName evidence="10">Plasma membrane fusion protein PRM1</fullName>
    </recommendedName>
</protein>
<comment type="caution">
    <text evidence="10">Lacks conserved residue(s) required for the propagation of feature annotation.</text>
</comment>
<dbReference type="GeneID" id="72067864"/>
<dbReference type="InterPro" id="IPR026777">
    <property type="entry name" value="PRM1"/>
</dbReference>
<comment type="function">
    <text evidence="1 10">Involved in cell fusion during mating by stabilizing the plasma membrane fusion event.</text>
</comment>
<evidence type="ECO:0000313" key="12">
    <source>
        <dbReference type="EMBL" id="UNI19755.1"/>
    </source>
</evidence>
<dbReference type="OrthoDB" id="5356111at2759"/>
<feature type="transmembrane region" description="Helical" evidence="10">
    <location>
        <begin position="339"/>
        <end position="359"/>
    </location>
</feature>
<evidence type="ECO:0000256" key="7">
    <source>
        <dbReference type="ARBA" id="ARBA00022989"/>
    </source>
</evidence>
<evidence type="ECO:0000256" key="3">
    <source>
        <dbReference type="ARBA" id="ARBA00010780"/>
    </source>
</evidence>
<accession>A0A9Q8QHL2</accession>
<keyword evidence="13" id="KW-1185">Reference proteome</keyword>
<evidence type="ECO:0000256" key="10">
    <source>
        <dbReference type="RuleBase" id="RU366035"/>
    </source>
</evidence>
<evidence type="ECO:0000313" key="13">
    <source>
        <dbReference type="Proteomes" id="UP000829364"/>
    </source>
</evidence>
<dbReference type="EMBL" id="CP086358">
    <property type="protein sequence ID" value="UNI19755.1"/>
    <property type="molecule type" value="Genomic_DNA"/>
</dbReference>
<dbReference type="AlphaFoldDB" id="A0A9Q8QHL2"/>
<feature type="transmembrane region" description="Helical" evidence="10">
    <location>
        <begin position="415"/>
        <end position="436"/>
    </location>
</feature>